<dbReference type="EMBL" id="JANJYJ010000007">
    <property type="protein sequence ID" value="KAK3199361.1"/>
    <property type="molecule type" value="Genomic_DNA"/>
</dbReference>
<comment type="similarity">
    <text evidence="2">Belongs to the mitochondrion-specific ribosomal protein mL46 family.</text>
</comment>
<evidence type="ECO:0000256" key="3">
    <source>
        <dbReference type="ARBA" id="ARBA00022946"/>
    </source>
</evidence>
<dbReference type="Gene3D" id="3.90.79.10">
    <property type="entry name" value="Nucleoside Triphosphate Pyrophosphohydrolase"/>
    <property type="match status" value="1"/>
</dbReference>
<evidence type="ECO:0000256" key="5">
    <source>
        <dbReference type="ARBA" id="ARBA00023128"/>
    </source>
</evidence>
<sequence>MGQTSHPGTMTQPPSNHSDGIMVWYPLQIANECIAKVTLREPHVCLSCRNTLSKRNYASTATAQATVEASPISQLSGDGTAVSPVEQPRILIKAGVVVSRPPLITPDPQPFETAYYLYQRRLNERLVLPFTQYFYYRRGTPAFDNWRSRRQQRAGTATRDIGKYNPYTKEGWNDEAVLGDDSGEPRKIVEQLIEEEGRADEFAGEGGDVKLGGLRRATEADAKDDKQSLERALSRTLYLLVKNKPQAKDEPEKTLWRFPSGIVEGKEGLKETAERVLGSSCGVNMNTWFVGNHPVGHYTRDLANLKTILGSKGDAAKDTKKEVTESNEEVEVEKTFFMKARIFSGQADVQYNKNDVEDFRWLTKQEIEKVVSPSYWSRIKNMLVEQ</sequence>
<dbReference type="GO" id="GO:0003735">
    <property type="term" value="F:structural constituent of ribosome"/>
    <property type="evidence" value="ECO:0007669"/>
    <property type="project" value="InterPro"/>
</dbReference>
<evidence type="ECO:0000256" key="2">
    <source>
        <dbReference type="ARBA" id="ARBA00009070"/>
    </source>
</evidence>
<dbReference type="GO" id="GO:0005762">
    <property type="term" value="C:mitochondrial large ribosomal subunit"/>
    <property type="evidence" value="ECO:0007669"/>
    <property type="project" value="TreeGrafter"/>
</dbReference>
<dbReference type="InterPro" id="IPR021757">
    <property type="entry name" value="Ribosomal_mL46_N"/>
</dbReference>
<reference evidence="9" key="1">
    <citation type="journal article" date="2023" name="Plant J.">
        <title>Genome sequences and population genomics provide insights into the demographic history, inbreeding, and mutation load of two 'living fossil' tree species of Dipteronia.</title>
        <authorList>
            <person name="Feng Y."/>
            <person name="Comes H.P."/>
            <person name="Chen J."/>
            <person name="Zhu S."/>
            <person name="Lu R."/>
            <person name="Zhang X."/>
            <person name="Li P."/>
            <person name="Qiu J."/>
            <person name="Olsen K.M."/>
            <person name="Qiu Y."/>
        </authorList>
    </citation>
    <scope>NUCLEOTIDE SEQUENCE</scope>
    <source>
        <strain evidence="9">NBL</strain>
    </source>
</reference>
<dbReference type="PANTHER" id="PTHR13124">
    <property type="entry name" value="39S RIBOSOMAL PROTEIN L46, MITOCHONDRIAL PRECURSOR-RELATED"/>
    <property type="match status" value="1"/>
</dbReference>
<evidence type="ECO:0000313" key="10">
    <source>
        <dbReference type="Proteomes" id="UP001281410"/>
    </source>
</evidence>
<dbReference type="AlphaFoldDB" id="A0AAE0E090"/>
<proteinExistence type="inferred from homology"/>
<feature type="domain" description="Large ribosomal subunit protein mL46 N-terminal" evidence="8">
    <location>
        <begin position="92"/>
        <end position="221"/>
    </location>
</feature>
<protein>
    <recommendedName>
        <fullName evidence="7">Large ribosomal subunit protein mL46</fullName>
    </recommendedName>
</protein>
<dbReference type="PANTHER" id="PTHR13124:SF12">
    <property type="entry name" value="LARGE RIBOSOMAL SUBUNIT PROTEIN ML46"/>
    <property type="match status" value="1"/>
</dbReference>
<dbReference type="Proteomes" id="UP001281410">
    <property type="component" value="Unassembled WGS sequence"/>
</dbReference>
<dbReference type="Pfam" id="PF11788">
    <property type="entry name" value="MRP-L46"/>
    <property type="match status" value="1"/>
</dbReference>
<dbReference type="SUPFAM" id="SSF55811">
    <property type="entry name" value="Nudix"/>
    <property type="match status" value="1"/>
</dbReference>
<evidence type="ECO:0000256" key="6">
    <source>
        <dbReference type="ARBA" id="ARBA00023274"/>
    </source>
</evidence>
<evidence type="ECO:0000256" key="4">
    <source>
        <dbReference type="ARBA" id="ARBA00022980"/>
    </source>
</evidence>
<keyword evidence="6" id="KW-0687">Ribonucleoprotein</keyword>
<evidence type="ECO:0000313" key="9">
    <source>
        <dbReference type="EMBL" id="KAK3199361.1"/>
    </source>
</evidence>
<dbReference type="InterPro" id="IPR015797">
    <property type="entry name" value="NUDIX_hydrolase-like_dom_sf"/>
</dbReference>
<comment type="caution">
    <text evidence="9">The sequence shown here is derived from an EMBL/GenBank/DDBJ whole genome shotgun (WGS) entry which is preliminary data.</text>
</comment>
<keyword evidence="4" id="KW-0689">Ribosomal protein</keyword>
<keyword evidence="3" id="KW-0809">Transit peptide</keyword>
<dbReference type="GO" id="GO:0005743">
    <property type="term" value="C:mitochondrial inner membrane"/>
    <property type="evidence" value="ECO:0007669"/>
    <property type="project" value="UniProtKB-ARBA"/>
</dbReference>
<gene>
    <name evidence="9" type="ORF">Dsin_022776</name>
</gene>
<dbReference type="CDD" id="cd04661">
    <property type="entry name" value="NUDIX_MRP_L46"/>
    <property type="match status" value="1"/>
</dbReference>
<dbReference type="InterPro" id="IPR040008">
    <property type="entry name" value="Ribosomal_mL46"/>
</dbReference>
<keyword evidence="10" id="KW-1185">Reference proteome</keyword>
<accession>A0AAE0E090</accession>
<dbReference type="FunFam" id="3.90.79.10:FF:000018">
    <property type="entry name" value="39S ribosomal protein L46, mitochondrial"/>
    <property type="match status" value="1"/>
</dbReference>
<evidence type="ECO:0000256" key="1">
    <source>
        <dbReference type="ARBA" id="ARBA00004173"/>
    </source>
</evidence>
<evidence type="ECO:0000256" key="7">
    <source>
        <dbReference type="ARBA" id="ARBA00035190"/>
    </source>
</evidence>
<evidence type="ECO:0000259" key="8">
    <source>
        <dbReference type="Pfam" id="PF11788"/>
    </source>
</evidence>
<dbReference type="InterPro" id="IPR033650">
    <property type="entry name" value="Ribosomal_mL46_NUDIX"/>
</dbReference>
<organism evidence="9 10">
    <name type="scientific">Dipteronia sinensis</name>
    <dbReference type="NCBI Taxonomy" id="43782"/>
    <lineage>
        <taxon>Eukaryota</taxon>
        <taxon>Viridiplantae</taxon>
        <taxon>Streptophyta</taxon>
        <taxon>Embryophyta</taxon>
        <taxon>Tracheophyta</taxon>
        <taxon>Spermatophyta</taxon>
        <taxon>Magnoliopsida</taxon>
        <taxon>eudicotyledons</taxon>
        <taxon>Gunneridae</taxon>
        <taxon>Pentapetalae</taxon>
        <taxon>rosids</taxon>
        <taxon>malvids</taxon>
        <taxon>Sapindales</taxon>
        <taxon>Sapindaceae</taxon>
        <taxon>Hippocastanoideae</taxon>
        <taxon>Acereae</taxon>
        <taxon>Dipteronia</taxon>
    </lineage>
</organism>
<name>A0AAE0E090_9ROSI</name>
<comment type="subcellular location">
    <subcellularLocation>
        <location evidence="1">Mitochondrion</location>
    </subcellularLocation>
</comment>
<keyword evidence="5" id="KW-0496">Mitochondrion</keyword>